<sequence length="102" mass="11742">MGKKTATNKVKIHKKDKKKVLIFSSRGITARHRYLMRDIQKLIPAHRTEPKLDDKNSITAINEILQLRSCSSCAYFEVRRHKDLYLWIGVANGPTAKFQTSS</sequence>
<dbReference type="GO" id="GO:0019843">
    <property type="term" value="F:rRNA binding"/>
    <property type="evidence" value="ECO:0007669"/>
    <property type="project" value="InterPro"/>
</dbReference>
<evidence type="ECO:0000256" key="4">
    <source>
        <dbReference type="ARBA" id="ARBA00023242"/>
    </source>
</evidence>
<keyword evidence="3" id="KW-0690">Ribosome biogenesis</keyword>
<dbReference type="AlphaFoldDB" id="A0A5J4QTI7"/>
<dbReference type="OrthoDB" id="1638493at2759"/>
<dbReference type="InterPro" id="IPR007109">
    <property type="entry name" value="Brix"/>
</dbReference>
<evidence type="ECO:0000259" key="5">
    <source>
        <dbReference type="PROSITE" id="PS50833"/>
    </source>
</evidence>
<dbReference type="InterPro" id="IPR026532">
    <property type="entry name" value="BRX1"/>
</dbReference>
<dbReference type="PANTHER" id="PTHR13634">
    <property type="entry name" value="RIBOSOME BIOGENESIS PROTEIN BRIX"/>
    <property type="match status" value="1"/>
</dbReference>
<evidence type="ECO:0000256" key="1">
    <source>
        <dbReference type="ARBA" id="ARBA00004604"/>
    </source>
</evidence>
<evidence type="ECO:0000256" key="2">
    <source>
        <dbReference type="ARBA" id="ARBA00006369"/>
    </source>
</evidence>
<feature type="domain" description="Brix" evidence="5">
    <location>
        <begin position="18"/>
        <end position="102"/>
    </location>
</feature>
<dbReference type="PANTHER" id="PTHR13634:SF0">
    <property type="entry name" value="RIBOSOME BIOGENESIS PROTEIN BRX1 HOMOLOG"/>
    <property type="match status" value="1"/>
</dbReference>
<keyword evidence="4" id="KW-0539">Nucleus</keyword>
<organism evidence="6 7">
    <name type="scientific">Streblomastix strix</name>
    <dbReference type="NCBI Taxonomy" id="222440"/>
    <lineage>
        <taxon>Eukaryota</taxon>
        <taxon>Metamonada</taxon>
        <taxon>Preaxostyla</taxon>
        <taxon>Oxymonadida</taxon>
        <taxon>Streblomastigidae</taxon>
        <taxon>Streblomastix</taxon>
    </lineage>
</organism>
<dbReference type="GO" id="GO:0005730">
    <property type="term" value="C:nucleolus"/>
    <property type="evidence" value="ECO:0007669"/>
    <property type="project" value="UniProtKB-SubCell"/>
</dbReference>
<dbReference type="GO" id="GO:0000027">
    <property type="term" value="P:ribosomal large subunit assembly"/>
    <property type="evidence" value="ECO:0007669"/>
    <property type="project" value="TreeGrafter"/>
</dbReference>
<comment type="similarity">
    <text evidence="2">Belongs to the BRX1 family.</text>
</comment>
<accession>A0A5J4QTI7</accession>
<dbReference type="PROSITE" id="PS50833">
    <property type="entry name" value="BRIX"/>
    <property type="match status" value="1"/>
</dbReference>
<protein>
    <submittedName>
        <fullName evidence="6">Putative ribosome biogenesis protein brx1</fullName>
    </submittedName>
</protein>
<comment type="caution">
    <text evidence="6">The sequence shown here is derived from an EMBL/GenBank/DDBJ whole genome shotgun (WGS) entry which is preliminary data.</text>
</comment>
<evidence type="ECO:0000256" key="3">
    <source>
        <dbReference type="ARBA" id="ARBA00022517"/>
    </source>
</evidence>
<reference evidence="6 7" key="1">
    <citation type="submission" date="2019-03" db="EMBL/GenBank/DDBJ databases">
        <title>Single cell metagenomics reveals metabolic interactions within the superorganism composed of flagellate Streblomastix strix and complex community of Bacteroidetes bacteria on its surface.</title>
        <authorList>
            <person name="Treitli S.C."/>
            <person name="Kolisko M."/>
            <person name="Husnik F."/>
            <person name="Keeling P."/>
            <person name="Hampl V."/>
        </authorList>
    </citation>
    <scope>NUCLEOTIDE SEQUENCE [LARGE SCALE GENOMIC DNA]</scope>
    <source>
        <strain evidence="6">ST1C</strain>
    </source>
</reference>
<dbReference type="Proteomes" id="UP000324800">
    <property type="component" value="Unassembled WGS sequence"/>
</dbReference>
<evidence type="ECO:0000313" key="7">
    <source>
        <dbReference type="Proteomes" id="UP000324800"/>
    </source>
</evidence>
<dbReference type="EMBL" id="SNRW01044381">
    <property type="protein sequence ID" value="KAA6324414.1"/>
    <property type="molecule type" value="Genomic_DNA"/>
</dbReference>
<comment type="subcellular location">
    <subcellularLocation>
        <location evidence="1">Nucleus</location>
        <location evidence="1">Nucleolus</location>
    </subcellularLocation>
</comment>
<proteinExistence type="inferred from homology"/>
<name>A0A5J4QTI7_9EUKA</name>
<evidence type="ECO:0000313" key="6">
    <source>
        <dbReference type="EMBL" id="KAA6324414.1"/>
    </source>
</evidence>
<gene>
    <name evidence="6" type="ORF">EZS28_054191</name>
</gene>
<dbReference type="GO" id="GO:0006364">
    <property type="term" value="P:rRNA processing"/>
    <property type="evidence" value="ECO:0007669"/>
    <property type="project" value="InterPro"/>
</dbReference>